<name>A0A8H3YGU0_9TREE</name>
<feature type="compositionally biased region" description="Low complexity" evidence="8">
    <location>
        <begin position="59"/>
        <end position="76"/>
    </location>
</feature>
<feature type="compositionally biased region" description="Low complexity" evidence="8">
    <location>
        <begin position="141"/>
        <end position="177"/>
    </location>
</feature>
<dbReference type="PANTHER" id="PTHR13437:SF2">
    <property type="entry name" value="NUCLEOPORIN P58_P45"/>
    <property type="match status" value="1"/>
</dbReference>
<organism evidence="9 10">
    <name type="scientific">Naganishia liquefaciens</name>
    <dbReference type="NCBI Taxonomy" id="104408"/>
    <lineage>
        <taxon>Eukaryota</taxon>
        <taxon>Fungi</taxon>
        <taxon>Dikarya</taxon>
        <taxon>Basidiomycota</taxon>
        <taxon>Agaricomycotina</taxon>
        <taxon>Tremellomycetes</taxon>
        <taxon>Filobasidiales</taxon>
        <taxon>Filobasidiaceae</taxon>
        <taxon>Naganishia</taxon>
    </lineage>
</organism>
<dbReference type="GO" id="GO:0005643">
    <property type="term" value="C:nuclear pore"/>
    <property type="evidence" value="ECO:0007669"/>
    <property type="project" value="UniProtKB-SubCell"/>
</dbReference>
<accession>A0A8H3YGU0</accession>
<dbReference type="GO" id="GO:0015031">
    <property type="term" value="P:protein transport"/>
    <property type="evidence" value="ECO:0007669"/>
    <property type="project" value="UniProtKB-KW"/>
</dbReference>
<gene>
    <name evidence="9" type="ORF">NliqN6_5061</name>
</gene>
<keyword evidence="5" id="KW-0811">Translocation</keyword>
<proteinExistence type="predicted"/>
<dbReference type="EMBL" id="BLZA01000030">
    <property type="protein sequence ID" value="GHJ88658.1"/>
    <property type="molecule type" value="Genomic_DNA"/>
</dbReference>
<dbReference type="OrthoDB" id="2538017at2759"/>
<keyword evidence="10" id="KW-1185">Reference proteome</keyword>
<keyword evidence="4" id="KW-0653">Protein transport</keyword>
<feature type="compositionally biased region" description="Low complexity" evidence="8">
    <location>
        <begin position="10"/>
        <end position="52"/>
    </location>
</feature>
<dbReference type="GO" id="GO:0051028">
    <property type="term" value="P:mRNA transport"/>
    <property type="evidence" value="ECO:0007669"/>
    <property type="project" value="UniProtKB-KW"/>
</dbReference>
<evidence type="ECO:0000313" key="10">
    <source>
        <dbReference type="Proteomes" id="UP000620104"/>
    </source>
</evidence>
<comment type="caution">
    <text evidence="9">The sequence shown here is derived from an EMBL/GenBank/DDBJ whole genome shotgun (WGS) entry which is preliminary data.</text>
</comment>
<keyword evidence="3" id="KW-0509">mRNA transport</keyword>
<feature type="region of interest" description="Disordered" evidence="8">
    <location>
        <begin position="128"/>
        <end position="179"/>
    </location>
</feature>
<dbReference type="GO" id="GO:0008139">
    <property type="term" value="F:nuclear localization sequence binding"/>
    <property type="evidence" value="ECO:0007669"/>
    <property type="project" value="InterPro"/>
</dbReference>
<evidence type="ECO:0000256" key="7">
    <source>
        <dbReference type="ARBA" id="ARBA00023242"/>
    </source>
</evidence>
<dbReference type="Proteomes" id="UP000620104">
    <property type="component" value="Unassembled WGS sequence"/>
</dbReference>
<keyword evidence="2" id="KW-0813">Transport</keyword>
<dbReference type="Gene3D" id="6.10.140.1350">
    <property type="match status" value="1"/>
</dbReference>
<evidence type="ECO:0000313" key="9">
    <source>
        <dbReference type="EMBL" id="GHJ88658.1"/>
    </source>
</evidence>
<feature type="compositionally biased region" description="Polar residues" evidence="8">
    <location>
        <begin position="80"/>
        <end position="95"/>
    </location>
</feature>
<dbReference type="GO" id="GO:0017056">
    <property type="term" value="F:structural constituent of nuclear pore"/>
    <property type="evidence" value="ECO:0007669"/>
    <property type="project" value="InterPro"/>
</dbReference>
<evidence type="ECO:0008006" key="11">
    <source>
        <dbReference type="Google" id="ProtNLM"/>
    </source>
</evidence>
<evidence type="ECO:0000256" key="2">
    <source>
        <dbReference type="ARBA" id="ARBA00022448"/>
    </source>
</evidence>
<protein>
    <recommendedName>
        <fullName evidence="11">Nucleoporin Nup54 alpha-helical domain-containing protein</fullName>
    </recommendedName>
</protein>
<keyword evidence="7" id="KW-0539">Nucleus</keyword>
<dbReference type="InterPro" id="IPR024882">
    <property type="entry name" value="NUP58/p45/49"/>
</dbReference>
<evidence type="ECO:0000256" key="3">
    <source>
        <dbReference type="ARBA" id="ARBA00022816"/>
    </source>
</evidence>
<keyword evidence="6" id="KW-0906">Nuclear pore complex</keyword>
<evidence type="ECO:0000256" key="5">
    <source>
        <dbReference type="ARBA" id="ARBA00023010"/>
    </source>
</evidence>
<feature type="region of interest" description="Disordered" evidence="8">
    <location>
        <begin position="1"/>
        <end position="104"/>
    </location>
</feature>
<dbReference type="AlphaFoldDB" id="A0A8H3YGU0"/>
<sequence>MAFTFSGFGAQPAQPAQPSQTPAFGQPQTQQQQQQQGTTSLFGQQPQQPATGTGTGLFGQPAQQQQQQAGAPTGGAALFGSTTTAGQQQQPSTGLFGNTSTTAPGTTGFGAGSLFGNTGAAAAAKPAFGTSTTAPAGGLFSQPQQQQSQQQQQQQQQQQGLNQSQFTAGQPQQPQQQLAPWESGLEPGLQLDPALMVDVPGDMLFEDIEKKHPQLASWILNVEQAFARERKLREGIDTHGLGGKLLEDRQEIRRIESSMQIYLHAITSLRARVHRLAESAERASKAFETCVECVGAAKAGMATGGSTVVAHRNFYLQFFQQLTEEMKDQMIRYRKTLDQIERGLMSLQRIQHMPTPQAIATAVSNNQETIMSLAGEIAGVEERIKNLAAFYRQEFRAKMNTVVDPFVLARTEAGEPALGYSGKRGERALDDDIDRLNV</sequence>
<evidence type="ECO:0000256" key="4">
    <source>
        <dbReference type="ARBA" id="ARBA00022927"/>
    </source>
</evidence>
<comment type="subcellular location">
    <subcellularLocation>
        <location evidence="1">Nucleus</location>
        <location evidence="1">Nuclear pore complex</location>
    </subcellularLocation>
</comment>
<evidence type="ECO:0000256" key="1">
    <source>
        <dbReference type="ARBA" id="ARBA00004567"/>
    </source>
</evidence>
<reference evidence="9" key="1">
    <citation type="submission" date="2020-07" db="EMBL/GenBank/DDBJ databases">
        <title>Draft Genome Sequence of a Deep-Sea Yeast, Naganishia (Cryptococcus) liquefaciens strain N6.</title>
        <authorList>
            <person name="Han Y.W."/>
            <person name="Kajitani R."/>
            <person name="Morimoto H."/>
            <person name="Parhat M."/>
            <person name="Tsubouchi H."/>
            <person name="Bakenova O."/>
            <person name="Ogata M."/>
            <person name="Argunhan B."/>
            <person name="Aoki R."/>
            <person name="Kajiwara S."/>
            <person name="Itoh T."/>
            <person name="Iwasaki H."/>
        </authorList>
    </citation>
    <scope>NUCLEOTIDE SEQUENCE</scope>
    <source>
        <strain evidence="9">N6</strain>
    </source>
</reference>
<dbReference type="PANTHER" id="PTHR13437">
    <property type="entry name" value="NUCLEOPORIN P58/P45 NUCLEOPORIN-LIKE PROTEIN 1"/>
    <property type="match status" value="1"/>
</dbReference>
<evidence type="ECO:0000256" key="6">
    <source>
        <dbReference type="ARBA" id="ARBA00023132"/>
    </source>
</evidence>
<evidence type="ECO:0000256" key="8">
    <source>
        <dbReference type="SAM" id="MobiDB-lite"/>
    </source>
</evidence>